<sequence length="62" mass="7188">MRQGLVFLLAIAENQLQMDGINILLLLLLITGLIIALVLCRRLSKKYHLYDKKKDQEILKHT</sequence>
<keyword evidence="1" id="KW-1133">Transmembrane helix</keyword>
<protein>
    <submittedName>
        <fullName evidence="2">Uncharacterized protein</fullName>
    </submittedName>
</protein>
<accession>A0A7I8DJ15</accession>
<keyword evidence="1" id="KW-0812">Transmembrane</keyword>
<evidence type="ECO:0000313" key="3">
    <source>
        <dbReference type="Proteomes" id="UP000515703"/>
    </source>
</evidence>
<name>A0A7I8DJ15_9FIRM</name>
<dbReference type="RefSeq" id="WP_185257791.1">
    <property type="nucleotide sequence ID" value="NZ_AP023368.1"/>
</dbReference>
<feature type="transmembrane region" description="Helical" evidence="1">
    <location>
        <begin position="20"/>
        <end position="40"/>
    </location>
</feature>
<keyword evidence="3" id="KW-1185">Reference proteome</keyword>
<evidence type="ECO:0000256" key="1">
    <source>
        <dbReference type="SAM" id="Phobius"/>
    </source>
</evidence>
<keyword evidence="1" id="KW-0472">Membrane</keyword>
<dbReference type="EMBL" id="AP023368">
    <property type="protein sequence ID" value="BCJ97354.1"/>
    <property type="molecule type" value="Genomic_DNA"/>
</dbReference>
<evidence type="ECO:0000313" key="2">
    <source>
        <dbReference type="EMBL" id="BCJ97354.1"/>
    </source>
</evidence>
<proteinExistence type="predicted"/>
<dbReference type="KEGG" id="acht:bsdcttw_03950"/>
<organism evidence="2 3">
    <name type="scientific">Anaerocolumna chitinilytica</name>
    <dbReference type="NCBI Taxonomy" id="1727145"/>
    <lineage>
        <taxon>Bacteria</taxon>
        <taxon>Bacillati</taxon>
        <taxon>Bacillota</taxon>
        <taxon>Clostridia</taxon>
        <taxon>Lachnospirales</taxon>
        <taxon>Lachnospiraceae</taxon>
        <taxon>Anaerocolumna</taxon>
    </lineage>
</organism>
<dbReference type="AlphaFoldDB" id="A0A7I8DJ15"/>
<reference evidence="2 3" key="1">
    <citation type="submission" date="2020-08" db="EMBL/GenBank/DDBJ databases">
        <title>Draft genome sequencing of an Anaerocolumna strain isolated from anoxic soil subjected to BSD treatment.</title>
        <authorList>
            <person name="Uek A."/>
            <person name="Tonouchi A."/>
        </authorList>
    </citation>
    <scope>NUCLEOTIDE SEQUENCE [LARGE SCALE GENOMIC DNA]</scope>
    <source>
        <strain evidence="2 3">CTTW</strain>
    </source>
</reference>
<gene>
    <name evidence="2" type="ORF">bsdcttw_03950</name>
</gene>
<reference evidence="2 3" key="2">
    <citation type="submission" date="2020-08" db="EMBL/GenBank/DDBJ databases">
        <authorList>
            <person name="Ueki A."/>
            <person name="Tonouchi A."/>
        </authorList>
    </citation>
    <scope>NUCLEOTIDE SEQUENCE [LARGE SCALE GENOMIC DNA]</scope>
    <source>
        <strain evidence="2 3">CTTW</strain>
    </source>
</reference>
<dbReference type="Proteomes" id="UP000515703">
    <property type="component" value="Chromosome"/>
</dbReference>